<dbReference type="GO" id="GO:0006368">
    <property type="term" value="P:transcription elongation by RNA polymerase II"/>
    <property type="evidence" value="ECO:0007669"/>
    <property type="project" value="InterPro"/>
</dbReference>
<dbReference type="Pfam" id="PF05179">
    <property type="entry name" value="CDC73_C"/>
    <property type="match status" value="1"/>
</dbReference>
<keyword evidence="3" id="KW-0804">Transcription</keyword>
<dbReference type="Proteomes" id="UP000308768">
    <property type="component" value="Unassembled WGS sequence"/>
</dbReference>
<sequence>MASSDAAASDPLLYLRQAIASGRPPIPTTTADATSNTDAEQNLAKATHLLFNSDGDHRTFPLTAITRFVSSNKPVDLRSIYLAWQKKDVAVPEYIASTQQLNNDLSAPGGAGGTVQNLVFVEKLDLITWLEGATEESEFIKPLASEIAAVQAAGAADVAAGNKGGIATVPSGAGGADGVGAGVGAKKTVDPRLVEIYNGERNMGDRNSVLRGIKATASSLLLLPACVWRSTRKLTLTIICAQDFSHIRKYAEHFLKRQRAAAAILAMPGTTISPALVSSLKKPAAGGRRPEPIILLSPSASSLLRLPNIKSFLTDGLYVPPTHASLSSSTATILHVSRLLPSIDAARPLRFVLVDTPDQFKPDYWNRVVAVFTTGQTWQFKGYRWQQPAELFAHALGIYVGWRGEEVPAAVRGWGRGVVTAQLDKFRDGADTAVARWRDRE</sequence>
<dbReference type="InterPro" id="IPR031336">
    <property type="entry name" value="CDC73_C"/>
</dbReference>
<accession>A0A4V6WK20</accession>
<organism evidence="6 7">
    <name type="scientific">Cryomyces minteri</name>
    <dbReference type="NCBI Taxonomy" id="331657"/>
    <lineage>
        <taxon>Eukaryota</taxon>
        <taxon>Fungi</taxon>
        <taxon>Dikarya</taxon>
        <taxon>Ascomycota</taxon>
        <taxon>Pezizomycotina</taxon>
        <taxon>Dothideomycetes</taxon>
        <taxon>Dothideomycetes incertae sedis</taxon>
        <taxon>Cryomyces</taxon>
    </lineage>
</organism>
<evidence type="ECO:0000259" key="5">
    <source>
        <dbReference type="Pfam" id="PF05179"/>
    </source>
</evidence>
<comment type="similarity">
    <text evidence="2">Belongs to the CDC73 family.</text>
</comment>
<dbReference type="FunFam" id="3.40.50.11990:FF:000003">
    <property type="entry name" value="Pol II transcription elongation factor subunit Cdc73"/>
    <property type="match status" value="1"/>
</dbReference>
<evidence type="ECO:0000313" key="6">
    <source>
        <dbReference type="EMBL" id="TKA37069.1"/>
    </source>
</evidence>
<dbReference type="AlphaFoldDB" id="A0A4V6WK20"/>
<evidence type="ECO:0000256" key="2">
    <source>
        <dbReference type="ARBA" id="ARBA00010427"/>
    </source>
</evidence>
<gene>
    <name evidence="6" type="ORF">B0A49_13986</name>
</gene>
<dbReference type="PANTHER" id="PTHR12466">
    <property type="entry name" value="CDC73 DOMAIN PROTEIN"/>
    <property type="match status" value="1"/>
</dbReference>
<proteinExistence type="inferred from homology"/>
<dbReference type="GO" id="GO:0032968">
    <property type="term" value="P:positive regulation of transcription elongation by RNA polymerase II"/>
    <property type="evidence" value="ECO:0007669"/>
    <property type="project" value="TreeGrafter"/>
</dbReference>
<dbReference type="EMBL" id="NAJN01003642">
    <property type="protein sequence ID" value="TKA37069.1"/>
    <property type="molecule type" value="Genomic_DNA"/>
</dbReference>
<evidence type="ECO:0000256" key="1">
    <source>
        <dbReference type="ARBA" id="ARBA00004123"/>
    </source>
</evidence>
<dbReference type="InterPro" id="IPR007852">
    <property type="entry name" value="Cdc73/Parafibromin"/>
</dbReference>
<keyword evidence="7" id="KW-1185">Reference proteome</keyword>
<dbReference type="GO" id="GO:0000993">
    <property type="term" value="F:RNA polymerase II complex binding"/>
    <property type="evidence" value="ECO:0007669"/>
    <property type="project" value="TreeGrafter"/>
</dbReference>
<feature type="non-terminal residue" evidence="6">
    <location>
        <position position="441"/>
    </location>
</feature>
<dbReference type="InterPro" id="IPR038103">
    <property type="entry name" value="CDC73_C_sf"/>
</dbReference>
<dbReference type="OrthoDB" id="2186602at2759"/>
<dbReference type="STRING" id="331657.A0A4V6WK20"/>
<dbReference type="GO" id="GO:0016593">
    <property type="term" value="C:Cdc73/Paf1 complex"/>
    <property type="evidence" value="ECO:0007669"/>
    <property type="project" value="InterPro"/>
</dbReference>
<dbReference type="PANTHER" id="PTHR12466:SF8">
    <property type="entry name" value="PARAFIBROMIN"/>
    <property type="match status" value="1"/>
</dbReference>
<comment type="caution">
    <text evidence="6">The sequence shown here is derived from an EMBL/GenBank/DDBJ whole genome shotgun (WGS) entry which is preliminary data.</text>
</comment>
<name>A0A4V6WK20_9PEZI</name>
<evidence type="ECO:0000256" key="4">
    <source>
        <dbReference type="ARBA" id="ARBA00023242"/>
    </source>
</evidence>
<reference evidence="6 7" key="1">
    <citation type="submission" date="2017-03" db="EMBL/GenBank/DDBJ databases">
        <title>Genomes of endolithic fungi from Antarctica.</title>
        <authorList>
            <person name="Coleine C."/>
            <person name="Masonjones S."/>
            <person name="Stajich J.E."/>
        </authorList>
    </citation>
    <scope>NUCLEOTIDE SEQUENCE [LARGE SCALE GENOMIC DNA]</scope>
    <source>
        <strain evidence="6 7">CCFEE 5187</strain>
    </source>
</reference>
<feature type="domain" description="Cell division control protein 73 C-terminal" evidence="5">
    <location>
        <begin position="289"/>
        <end position="437"/>
    </location>
</feature>
<evidence type="ECO:0000256" key="3">
    <source>
        <dbReference type="ARBA" id="ARBA00023163"/>
    </source>
</evidence>
<keyword evidence="4" id="KW-0539">Nucleus</keyword>
<evidence type="ECO:0000313" key="7">
    <source>
        <dbReference type="Proteomes" id="UP000308768"/>
    </source>
</evidence>
<protein>
    <recommendedName>
        <fullName evidence="5">Cell division control protein 73 C-terminal domain-containing protein</fullName>
    </recommendedName>
</protein>
<dbReference type="Gene3D" id="3.40.50.11990">
    <property type="entry name" value="RNA polymerase II accessory factor, Cdc73 C-terminal domain"/>
    <property type="match status" value="1"/>
</dbReference>
<comment type="subcellular location">
    <subcellularLocation>
        <location evidence="1">Nucleus</location>
    </subcellularLocation>
</comment>